<keyword evidence="7" id="KW-0653">Protein transport</keyword>
<evidence type="ECO:0000256" key="3">
    <source>
        <dbReference type="ARBA" id="ARBA00005792"/>
    </source>
</evidence>
<keyword evidence="9" id="KW-0496">Mitochondrion</keyword>
<dbReference type="InterPro" id="IPR011990">
    <property type="entry name" value="TPR-like_helical_dom_sf"/>
</dbReference>
<dbReference type="Proteomes" id="UP001417504">
    <property type="component" value="Unassembled WGS sequence"/>
</dbReference>
<dbReference type="InterPro" id="IPR010547">
    <property type="entry name" value="TOM20_imprt_rcpt"/>
</dbReference>
<evidence type="ECO:0000256" key="4">
    <source>
        <dbReference type="ARBA" id="ARBA00022448"/>
    </source>
</evidence>
<dbReference type="Pfam" id="PF06552">
    <property type="entry name" value="TOM20_plant"/>
    <property type="match status" value="1"/>
</dbReference>
<proteinExistence type="inferred from homology"/>
<comment type="similarity">
    <text evidence="3">Belongs to the Tom20 family.</text>
</comment>
<evidence type="ECO:0000256" key="8">
    <source>
        <dbReference type="ARBA" id="ARBA00022989"/>
    </source>
</evidence>
<keyword evidence="10" id="KW-0472">Membrane</keyword>
<keyword evidence="8" id="KW-1133">Transmembrane helix</keyword>
<organism evidence="11 12">
    <name type="scientific">Stephania japonica</name>
    <dbReference type="NCBI Taxonomy" id="461633"/>
    <lineage>
        <taxon>Eukaryota</taxon>
        <taxon>Viridiplantae</taxon>
        <taxon>Streptophyta</taxon>
        <taxon>Embryophyta</taxon>
        <taxon>Tracheophyta</taxon>
        <taxon>Spermatophyta</taxon>
        <taxon>Magnoliopsida</taxon>
        <taxon>Ranunculales</taxon>
        <taxon>Menispermaceae</taxon>
        <taxon>Menispermoideae</taxon>
        <taxon>Cissampelideae</taxon>
        <taxon>Stephania</taxon>
    </lineage>
</organism>
<evidence type="ECO:0000256" key="1">
    <source>
        <dbReference type="ARBA" id="ARBA00003450"/>
    </source>
</evidence>
<dbReference type="PANTHER" id="PTHR32409">
    <property type="entry name" value="MITOCHONDRIAL IMPORT RECEPTOR SUBUNIT TOM20-1-RELATED"/>
    <property type="match status" value="1"/>
</dbReference>
<gene>
    <name evidence="11" type="ORF">Sjap_016495</name>
</gene>
<evidence type="ECO:0000256" key="10">
    <source>
        <dbReference type="ARBA" id="ARBA00023136"/>
    </source>
</evidence>
<dbReference type="GO" id="GO:0015031">
    <property type="term" value="P:protein transport"/>
    <property type="evidence" value="ECO:0007669"/>
    <property type="project" value="UniProtKB-KW"/>
</dbReference>
<keyword evidence="5" id="KW-0812">Transmembrane</keyword>
<reference evidence="11 12" key="1">
    <citation type="submission" date="2024-01" db="EMBL/GenBank/DDBJ databases">
        <title>Genome assemblies of Stephania.</title>
        <authorList>
            <person name="Yang L."/>
        </authorList>
    </citation>
    <scope>NUCLEOTIDE SEQUENCE [LARGE SCALE GENOMIC DNA]</scope>
    <source>
        <strain evidence="11">QJT</strain>
        <tissue evidence="11">Leaf</tissue>
    </source>
</reference>
<dbReference type="Gene3D" id="1.25.40.10">
    <property type="entry name" value="Tetratricopeptide repeat domain"/>
    <property type="match status" value="1"/>
</dbReference>
<dbReference type="PANTHER" id="PTHR32409:SF3">
    <property type="entry name" value="MITOCHONDRIAL IMPORT RECEPTOR SUBUNIT TOM20-1-RELATED"/>
    <property type="match status" value="1"/>
</dbReference>
<dbReference type="GO" id="GO:0005742">
    <property type="term" value="C:mitochondrial outer membrane translocase complex"/>
    <property type="evidence" value="ECO:0007669"/>
    <property type="project" value="InterPro"/>
</dbReference>
<evidence type="ECO:0000313" key="12">
    <source>
        <dbReference type="Proteomes" id="UP001417504"/>
    </source>
</evidence>
<keyword evidence="4" id="KW-0813">Transport</keyword>
<keyword evidence="12" id="KW-1185">Reference proteome</keyword>
<keyword evidence="6" id="KW-1000">Mitochondrion outer membrane</keyword>
<evidence type="ECO:0000256" key="9">
    <source>
        <dbReference type="ARBA" id="ARBA00023128"/>
    </source>
</evidence>
<evidence type="ECO:0000256" key="2">
    <source>
        <dbReference type="ARBA" id="ARBA00004572"/>
    </source>
</evidence>
<protein>
    <submittedName>
        <fullName evidence="11">Uncharacterized protein</fullName>
    </submittedName>
</protein>
<dbReference type="AlphaFoldDB" id="A0AAP0NSF7"/>
<sequence>MEAPMDMDQAYILYEQDRMTCEAAYAINPLDADNLTKWGGALLELYQIQGTPQLVKGKCYFKIRRDVKN</sequence>
<dbReference type="EMBL" id="JBBNAE010000006">
    <property type="protein sequence ID" value="KAK9117548.1"/>
    <property type="molecule type" value="Genomic_DNA"/>
</dbReference>
<dbReference type="GO" id="GO:0045040">
    <property type="term" value="P:protein insertion into mitochondrial outer membrane"/>
    <property type="evidence" value="ECO:0007669"/>
    <property type="project" value="InterPro"/>
</dbReference>
<evidence type="ECO:0000256" key="5">
    <source>
        <dbReference type="ARBA" id="ARBA00022692"/>
    </source>
</evidence>
<name>A0AAP0NSF7_9MAGN</name>
<accession>A0AAP0NSF7</accession>
<evidence type="ECO:0000256" key="7">
    <source>
        <dbReference type="ARBA" id="ARBA00022927"/>
    </source>
</evidence>
<comment type="subcellular location">
    <subcellularLocation>
        <location evidence="2">Mitochondrion outer membrane</location>
        <topology evidence="2">Single-pass membrane protein</topology>
    </subcellularLocation>
</comment>
<evidence type="ECO:0000313" key="11">
    <source>
        <dbReference type="EMBL" id="KAK9117548.1"/>
    </source>
</evidence>
<comment type="function">
    <text evidence="1">Central component of the receptor complex responsible for the recognition and translocation of cytosolically synthesized mitochondrial preproteins. Together with TOM22 functions as the transit peptide receptor at the surface of the mitochondrion outer membrane and facilitates the movement of preproteins into the translocation pore.</text>
</comment>
<evidence type="ECO:0000256" key="6">
    <source>
        <dbReference type="ARBA" id="ARBA00022787"/>
    </source>
</evidence>
<comment type="caution">
    <text evidence="11">The sequence shown here is derived from an EMBL/GenBank/DDBJ whole genome shotgun (WGS) entry which is preliminary data.</text>
</comment>